<dbReference type="GO" id="GO:0046872">
    <property type="term" value="F:metal ion binding"/>
    <property type="evidence" value="ECO:0007669"/>
    <property type="project" value="UniProtKB-KW"/>
</dbReference>
<proteinExistence type="predicted"/>
<dbReference type="Proteomes" id="UP000463951">
    <property type="component" value="Chromosome"/>
</dbReference>
<dbReference type="PANTHER" id="PTHR42742:SF3">
    <property type="entry name" value="FRUCTOKINASE"/>
    <property type="match status" value="1"/>
</dbReference>
<dbReference type="PANTHER" id="PTHR42742">
    <property type="entry name" value="TRANSCRIPTIONAL REPRESSOR MPRA"/>
    <property type="match status" value="1"/>
</dbReference>
<dbReference type="InterPro" id="IPR051804">
    <property type="entry name" value="Carb_Metab_Reg_Kinase/Isom"/>
</dbReference>
<dbReference type="PIRSF" id="PIRSF026713">
    <property type="entry name" value="PMI_Firm_long_prd"/>
    <property type="match status" value="1"/>
</dbReference>
<dbReference type="CDD" id="cd07010">
    <property type="entry name" value="cupin_PMI_type_I_N_bac"/>
    <property type="match status" value="1"/>
</dbReference>
<evidence type="ECO:0000313" key="4">
    <source>
        <dbReference type="Proteomes" id="UP000463951"/>
    </source>
</evidence>
<reference evidence="3 4" key="1">
    <citation type="journal article" date="2020" name="Int. J. Syst. Evol. Microbiol.">
        <title>Reclassification of Streptomyces castelarensis and Streptomyces sporoclivatus as later heterotypic synonyms of Streptomyces antimycoticus.</title>
        <authorList>
            <person name="Komaki H."/>
            <person name="Tamura T."/>
        </authorList>
    </citation>
    <scope>NUCLEOTIDE SEQUENCE [LARGE SCALE GENOMIC DNA]</scope>
    <source>
        <strain evidence="3 4">NBRC 100767</strain>
    </source>
</reference>
<keyword evidence="2" id="KW-0862">Zinc</keyword>
<dbReference type="SUPFAM" id="SSF51182">
    <property type="entry name" value="RmlC-like cupins"/>
    <property type="match status" value="1"/>
</dbReference>
<accession>A0A499VDZ1</accession>
<keyword evidence="1" id="KW-0479">Metal-binding</keyword>
<organism evidence="3 4">
    <name type="scientific">Streptomyces antimycoticus</name>
    <dbReference type="NCBI Taxonomy" id="68175"/>
    <lineage>
        <taxon>Bacteria</taxon>
        <taxon>Bacillati</taxon>
        <taxon>Actinomycetota</taxon>
        <taxon>Actinomycetes</taxon>
        <taxon>Kitasatosporales</taxon>
        <taxon>Streptomycetaceae</taxon>
        <taxon>Streptomyces</taxon>
        <taxon>Streptomyces violaceusniger group</taxon>
    </lineage>
</organism>
<dbReference type="InterPro" id="IPR014710">
    <property type="entry name" value="RmlC-like_jellyroll"/>
</dbReference>
<sequence length="570" mass="62884">MNNPQPRPYDSAPRYPAVGGAVESGWTAIADALPATPAILAIDGPAILDWAALVRALGDALDQRGIPVTGLDIGENMAPWQDVVRHTSSSALTDDPDFEKLADGSLRGLFAALPRVERPAHGITVVHGPGASLVPHDLLWYADLPKRYAEAAVAAGRGRNLGQRDGDGPATTKRLFYIDWPLLDRHRETLLDRVDRWLDCRDLTAPASLDGVVLRRTTEALAARPFRTRPTFNTTPWGGHWGQRELGFNPDAPNTALGYELIAPESGVLLGDEHGDIEFPFQSIVSRHPAEIMGPRVHEEFGTSFPIRFDYLDTVGGGNLSVHCHPQDDYMREVFGWPYTQHETYYMMVAGEGGEVFLGLRDDADVDAFSEHAHQAHHHEESFAVEKYVQTFPAEPHQLYVIPAGTPHASGEGNVVLEVSATPYLYSLRFYDWLRRDKAGRQRPVHLGHAFRNLGTQRTGEAVRDELVPAPVPLREGPGWREETLGTLPEMFFEVRRICMDGDRPAHDDTEGRFHILNVVEGTGLHLTTAIGHEHTLAYAETLVVPASVGAYELRPMGTGPVRVVKSLVR</sequence>
<dbReference type="Gene3D" id="2.60.120.10">
    <property type="entry name" value="Jelly Rolls"/>
    <property type="match status" value="2"/>
</dbReference>
<dbReference type="InterPro" id="IPR016847">
    <property type="entry name" value="Man6P_Isoase_Firm_lng_prd"/>
</dbReference>
<evidence type="ECO:0000256" key="2">
    <source>
        <dbReference type="ARBA" id="ARBA00022833"/>
    </source>
</evidence>
<dbReference type="InterPro" id="IPR011051">
    <property type="entry name" value="RmlC_Cupin_sf"/>
</dbReference>
<dbReference type="AlphaFoldDB" id="A0A499VDZ1"/>
<evidence type="ECO:0000313" key="3">
    <source>
        <dbReference type="EMBL" id="BBJ46406.1"/>
    </source>
</evidence>
<evidence type="ECO:0008006" key="5">
    <source>
        <dbReference type="Google" id="ProtNLM"/>
    </source>
</evidence>
<evidence type="ECO:0000256" key="1">
    <source>
        <dbReference type="ARBA" id="ARBA00022723"/>
    </source>
</evidence>
<name>A0A499VDZ1_9ACTN</name>
<protein>
    <recommendedName>
        <fullName evidence="5">Mannose-6-phosphate isomerase</fullName>
    </recommendedName>
</protein>
<dbReference type="EMBL" id="AP019620">
    <property type="protein sequence ID" value="BBJ46406.1"/>
    <property type="molecule type" value="Genomic_DNA"/>
</dbReference>
<gene>
    <name evidence="3" type="ORF">SSPO_091240</name>
</gene>